<comment type="similarity">
    <text evidence="4">Belongs to the glutamate--cysteine ligase type 2 family. YbdK subfamily.</text>
</comment>
<comment type="catalytic activity">
    <reaction evidence="4">
        <text>L-cysteine + L-glutamate + ATP = gamma-L-glutamyl-L-cysteine + ADP + phosphate + H(+)</text>
        <dbReference type="Rhea" id="RHEA:13285"/>
        <dbReference type="ChEBI" id="CHEBI:15378"/>
        <dbReference type="ChEBI" id="CHEBI:29985"/>
        <dbReference type="ChEBI" id="CHEBI:30616"/>
        <dbReference type="ChEBI" id="CHEBI:35235"/>
        <dbReference type="ChEBI" id="CHEBI:43474"/>
        <dbReference type="ChEBI" id="CHEBI:58173"/>
        <dbReference type="ChEBI" id="CHEBI:456216"/>
        <dbReference type="EC" id="6.3.2.2"/>
    </reaction>
</comment>
<dbReference type="AlphaFoldDB" id="A0A935K2X5"/>
<evidence type="ECO:0000256" key="4">
    <source>
        <dbReference type="HAMAP-Rule" id="MF_01609"/>
    </source>
</evidence>
<dbReference type="NCBIfam" id="NF010040">
    <property type="entry name" value="PRK13516.1"/>
    <property type="match status" value="1"/>
</dbReference>
<organism evidence="5 6">
    <name type="scientific">Candidatus Dechloromonas phosphorivorans</name>
    <dbReference type="NCBI Taxonomy" id="2899244"/>
    <lineage>
        <taxon>Bacteria</taxon>
        <taxon>Pseudomonadati</taxon>
        <taxon>Pseudomonadota</taxon>
        <taxon>Betaproteobacteria</taxon>
        <taxon>Rhodocyclales</taxon>
        <taxon>Azonexaceae</taxon>
        <taxon>Dechloromonas</taxon>
    </lineage>
</organism>
<evidence type="ECO:0000313" key="6">
    <source>
        <dbReference type="Proteomes" id="UP000739411"/>
    </source>
</evidence>
<name>A0A935K2X5_9RHOO</name>
<comment type="function">
    <text evidence="4">ATP-dependent carboxylate-amine ligase which exhibits weak glutamate--cysteine ligase activity.</text>
</comment>
<dbReference type="Gene3D" id="3.30.590.20">
    <property type="match status" value="1"/>
</dbReference>
<protein>
    <recommendedName>
        <fullName evidence="4">Putative glutamate--cysteine ligase 2</fullName>
        <ecNumber evidence="4">6.3.2.2</ecNumber>
    </recommendedName>
    <alternativeName>
        <fullName evidence="4">Gamma-glutamylcysteine synthetase 2</fullName>
        <shortName evidence="4">GCS 2</shortName>
        <shortName evidence="4">Gamma-GCS 2</shortName>
    </alternativeName>
</protein>
<dbReference type="EMBL" id="JADJMS010000020">
    <property type="protein sequence ID" value="MBK7415423.1"/>
    <property type="molecule type" value="Genomic_DNA"/>
</dbReference>
<evidence type="ECO:0000256" key="3">
    <source>
        <dbReference type="ARBA" id="ARBA00022840"/>
    </source>
</evidence>
<keyword evidence="3 4" id="KW-0067">ATP-binding</keyword>
<dbReference type="InterPro" id="IPR011793">
    <property type="entry name" value="YbdK"/>
</dbReference>
<dbReference type="SUPFAM" id="SSF55931">
    <property type="entry name" value="Glutamine synthetase/guanido kinase"/>
    <property type="match status" value="1"/>
</dbReference>
<accession>A0A935K2X5</accession>
<dbReference type="Proteomes" id="UP000739411">
    <property type="component" value="Unassembled WGS sequence"/>
</dbReference>
<dbReference type="PANTHER" id="PTHR36510">
    <property type="entry name" value="GLUTAMATE--CYSTEINE LIGASE 2-RELATED"/>
    <property type="match status" value="1"/>
</dbReference>
<dbReference type="PANTHER" id="PTHR36510:SF1">
    <property type="entry name" value="GLUTAMATE--CYSTEINE LIGASE 2-RELATED"/>
    <property type="match status" value="1"/>
</dbReference>
<evidence type="ECO:0000256" key="1">
    <source>
        <dbReference type="ARBA" id="ARBA00022598"/>
    </source>
</evidence>
<dbReference type="GO" id="GO:0005524">
    <property type="term" value="F:ATP binding"/>
    <property type="evidence" value="ECO:0007669"/>
    <property type="project" value="UniProtKB-KW"/>
</dbReference>
<dbReference type="InterPro" id="IPR014746">
    <property type="entry name" value="Gln_synth/guanido_kin_cat_dom"/>
</dbReference>
<sequence>MTTKALGDFKDSAAFSLGVELELQLVSKRDFDLTRGATDLLGSLDYDERFGEIKLEITESMIEISTQPQSTVDGIAADLGGLRDTLRQHCERNNIGVCGGGTHPFHHWPERRICPGDRFNDLYQRYGYLAKQFTVFGQHVHVGCTSADEAIWLTQALGVYVPAFIALSASSPFVDGVDSFYQSARLNAVSAFPLSGQCPPLGSWQEFTEHFAFLQACGIAQGIKDLYWDVRPKPEFGTVEIRVCDTPLTIEQATSLAALAQSLARWLLRTRPPLHTAKQAHVARYNKFQACRYGLEAMISDPVNLCQTPLKQTLADLLEAVSDDARELDCAHWLTPLKQAVAENMGDAAWLRAREKQHGNMNDVVREASERLMGKNN</sequence>
<evidence type="ECO:0000256" key="2">
    <source>
        <dbReference type="ARBA" id="ARBA00022741"/>
    </source>
</evidence>
<dbReference type="HAMAP" id="MF_01609">
    <property type="entry name" value="Glu_cys_ligase_2"/>
    <property type="match status" value="1"/>
</dbReference>
<reference evidence="5 6" key="1">
    <citation type="submission" date="2020-10" db="EMBL/GenBank/DDBJ databases">
        <title>Connecting structure to function with the recovery of over 1000 high-quality activated sludge metagenome-assembled genomes encoding full-length rRNA genes using long-read sequencing.</title>
        <authorList>
            <person name="Singleton C.M."/>
            <person name="Petriglieri F."/>
            <person name="Kristensen J.M."/>
            <person name="Kirkegaard R.H."/>
            <person name="Michaelsen T.Y."/>
            <person name="Andersen M.H."/>
            <person name="Karst S.M."/>
            <person name="Dueholm M.S."/>
            <person name="Nielsen P.H."/>
            <person name="Albertsen M."/>
        </authorList>
    </citation>
    <scope>NUCLEOTIDE SEQUENCE [LARGE SCALE GENOMIC DNA]</scope>
    <source>
        <strain evidence="5">EsbW_18-Q3-R4-48_BATAC.463</strain>
    </source>
</reference>
<dbReference type="GO" id="GO:0042398">
    <property type="term" value="P:modified amino acid biosynthetic process"/>
    <property type="evidence" value="ECO:0007669"/>
    <property type="project" value="InterPro"/>
</dbReference>
<dbReference type="InterPro" id="IPR006336">
    <property type="entry name" value="GCS2"/>
</dbReference>
<dbReference type="GO" id="GO:0004357">
    <property type="term" value="F:glutamate-cysteine ligase activity"/>
    <property type="evidence" value="ECO:0007669"/>
    <property type="project" value="UniProtKB-EC"/>
</dbReference>
<keyword evidence="2 4" id="KW-0547">Nucleotide-binding</keyword>
<gene>
    <name evidence="5" type="ORF">IPJ38_10275</name>
</gene>
<dbReference type="NCBIfam" id="TIGR02050">
    <property type="entry name" value="gshA_cyan_rel"/>
    <property type="match status" value="1"/>
</dbReference>
<dbReference type="EC" id="6.3.2.2" evidence="4"/>
<comment type="caution">
    <text evidence="5">The sequence shown here is derived from an EMBL/GenBank/DDBJ whole genome shotgun (WGS) entry which is preliminary data.</text>
</comment>
<evidence type="ECO:0000313" key="5">
    <source>
        <dbReference type="EMBL" id="MBK7415423.1"/>
    </source>
</evidence>
<proteinExistence type="inferred from homology"/>
<dbReference type="Pfam" id="PF04107">
    <property type="entry name" value="GCS2"/>
    <property type="match status" value="1"/>
</dbReference>
<dbReference type="InterPro" id="IPR050141">
    <property type="entry name" value="GCL_type2/YbdK_subfam"/>
</dbReference>
<keyword evidence="1 4" id="KW-0436">Ligase</keyword>